<proteinExistence type="predicted"/>
<organism evidence="2 3">
    <name type="scientific">Flavobacterium psychrophilum</name>
    <dbReference type="NCBI Taxonomy" id="96345"/>
    <lineage>
        <taxon>Bacteria</taxon>
        <taxon>Pseudomonadati</taxon>
        <taxon>Bacteroidota</taxon>
        <taxon>Flavobacteriia</taxon>
        <taxon>Flavobacteriales</taxon>
        <taxon>Flavobacteriaceae</taxon>
        <taxon>Flavobacterium</taxon>
    </lineage>
</organism>
<sequence length="96" mass="11326">MTEKQSYYKENLLLLIKRLKATVTKTLEVVDKDIDDELSDDKYLNVLKARRQASEDVMWYLKRIDELENELNGTEESITEKSVIENPSKRFSKKVN</sequence>
<gene>
    <name evidence="2" type="ORF">H0H26_11530</name>
</gene>
<evidence type="ECO:0000256" key="1">
    <source>
        <dbReference type="SAM" id="MobiDB-lite"/>
    </source>
</evidence>
<feature type="region of interest" description="Disordered" evidence="1">
    <location>
        <begin position="75"/>
        <end position="96"/>
    </location>
</feature>
<evidence type="ECO:0000313" key="2">
    <source>
        <dbReference type="EMBL" id="QRE03505.1"/>
    </source>
</evidence>
<name>A0A7U2NE41_FLAPS</name>
<accession>A0A7U2NE41</accession>
<dbReference type="EMBL" id="CP059075">
    <property type="protein sequence ID" value="QRE03505.1"/>
    <property type="molecule type" value="Genomic_DNA"/>
</dbReference>
<dbReference type="Proteomes" id="UP000596329">
    <property type="component" value="Chromosome"/>
</dbReference>
<evidence type="ECO:0000313" key="3">
    <source>
        <dbReference type="Proteomes" id="UP000596329"/>
    </source>
</evidence>
<reference evidence="2 3" key="1">
    <citation type="submission" date="2020-07" db="EMBL/GenBank/DDBJ databases">
        <title>Genomic characterization of Flavobacterium psychrophilum strains.</title>
        <authorList>
            <person name="Castillo D."/>
            <person name="Jorgensen J."/>
            <person name="Middelboe M."/>
        </authorList>
    </citation>
    <scope>NUCLEOTIDE SEQUENCE [LARGE SCALE GENOMIC DNA]</scope>
    <source>
        <strain evidence="2 3">FPS-R7</strain>
    </source>
</reference>
<protein>
    <submittedName>
        <fullName evidence="2">Uncharacterized protein</fullName>
    </submittedName>
</protein>
<dbReference type="AlphaFoldDB" id="A0A7U2NE41"/>
<dbReference type="RefSeq" id="WP_203095795.1">
    <property type="nucleotide sequence ID" value="NZ_CP059075.1"/>
</dbReference>